<gene>
    <name evidence="1" type="ORF">AVEN_77368_1</name>
</gene>
<organism evidence="1 2">
    <name type="scientific">Araneus ventricosus</name>
    <name type="common">Orbweaver spider</name>
    <name type="synonym">Epeira ventricosa</name>
    <dbReference type="NCBI Taxonomy" id="182803"/>
    <lineage>
        <taxon>Eukaryota</taxon>
        <taxon>Metazoa</taxon>
        <taxon>Ecdysozoa</taxon>
        <taxon>Arthropoda</taxon>
        <taxon>Chelicerata</taxon>
        <taxon>Arachnida</taxon>
        <taxon>Araneae</taxon>
        <taxon>Araneomorphae</taxon>
        <taxon>Entelegynae</taxon>
        <taxon>Araneoidea</taxon>
        <taxon>Araneidae</taxon>
        <taxon>Araneus</taxon>
    </lineage>
</organism>
<sequence>MGPFLPITKLCLSLLNRIGARRTPCISFAPYVSTRGQMAVNFKRRPSGMTQSGKALSAPFSNRSLLATWEARSLFPWESLRVLFRTSQYPFRVFGPLRSALYQIRLDQQPFPS</sequence>
<comment type="caution">
    <text evidence="1">The sequence shown here is derived from an EMBL/GenBank/DDBJ whole genome shotgun (WGS) entry which is preliminary data.</text>
</comment>
<evidence type="ECO:0000313" key="1">
    <source>
        <dbReference type="EMBL" id="GBM00562.1"/>
    </source>
</evidence>
<accession>A0A4Y2C810</accession>
<dbReference type="EMBL" id="BGPR01000158">
    <property type="protein sequence ID" value="GBM00562.1"/>
    <property type="molecule type" value="Genomic_DNA"/>
</dbReference>
<protein>
    <submittedName>
        <fullName evidence="1">Uncharacterized protein</fullName>
    </submittedName>
</protein>
<dbReference type="AlphaFoldDB" id="A0A4Y2C810"/>
<dbReference type="Proteomes" id="UP000499080">
    <property type="component" value="Unassembled WGS sequence"/>
</dbReference>
<evidence type="ECO:0000313" key="2">
    <source>
        <dbReference type="Proteomes" id="UP000499080"/>
    </source>
</evidence>
<keyword evidence="2" id="KW-1185">Reference proteome</keyword>
<proteinExistence type="predicted"/>
<name>A0A4Y2C810_ARAVE</name>
<reference evidence="1 2" key="1">
    <citation type="journal article" date="2019" name="Sci. Rep.">
        <title>Orb-weaving spider Araneus ventricosus genome elucidates the spidroin gene catalogue.</title>
        <authorList>
            <person name="Kono N."/>
            <person name="Nakamura H."/>
            <person name="Ohtoshi R."/>
            <person name="Moran D.A.P."/>
            <person name="Shinohara A."/>
            <person name="Yoshida Y."/>
            <person name="Fujiwara M."/>
            <person name="Mori M."/>
            <person name="Tomita M."/>
            <person name="Arakawa K."/>
        </authorList>
    </citation>
    <scope>NUCLEOTIDE SEQUENCE [LARGE SCALE GENOMIC DNA]</scope>
</reference>